<dbReference type="AlphaFoldDB" id="A0A267GIQ1"/>
<dbReference type="OrthoDB" id="6412411at2759"/>
<dbReference type="PANTHER" id="PTHR47163:SF2">
    <property type="entry name" value="SI:DKEY-17M8.2"/>
    <property type="match status" value="1"/>
</dbReference>
<comment type="caution">
    <text evidence="1">The sequence shown here is derived from an EMBL/GenBank/DDBJ whole genome shotgun (WGS) entry which is preliminary data.</text>
</comment>
<evidence type="ECO:0000313" key="1">
    <source>
        <dbReference type="EMBL" id="PAA85928.1"/>
    </source>
</evidence>
<dbReference type="PANTHER" id="PTHR47163">
    <property type="entry name" value="DDE_TNP_IS1595 DOMAIN-CONTAINING PROTEIN"/>
    <property type="match status" value="1"/>
</dbReference>
<dbReference type="EMBL" id="NIVC01000301">
    <property type="protein sequence ID" value="PAA85928.1"/>
    <property type="molecule type" value="Genomic_DNA"/>
</dbReference>
<keyword evidence="2" id="KW-1185">Reference proteome</keyword>
<protein>
    <submittedName>
        <fullName evidence="1">Uncharacterized protein</fullName>
    </submittedName>
</protein>
<organism evidence="1 2">
    <name type="scientific">Macrostomum lignano</name>
    <dbReference type="NCBI Taxonomy" id="282301"/>
    <lineage>
        <taxon>Eukaryota</taxon>
        <taxon>Metazoa</taxon>
        <taxon>Spiralia</taxon>
        <taxon>Lophotrochozoa</taxon>
        <taxon>Platyhelminthes</taxon>
        <taxon>Rhabditophora</taxon>
        <taxon>Macrostomorpha</taxon>
        <taxon>Macrostomida</taxon>
        <taxon>Macrostomidae</taxon>
        <taxon>Macrostomum</taxon>
    </lineage>
</organism>
<gene>
    <name evidence="1" type="ORF">BOX15_Mlig023551g2</name>
</gene>
<name>A0A267GIQ1_9PLAT</name>
<dbReference type="InterPro" id="IPR053164">
    <property type="entry name" value="IS1016-like_transposase"/>
</dbReference>
<dbReference type="Proteomes" id="UP000215902">
    <property type="component" value="Unassembled WGS sequence"/>
</dbReference>
<evidence type="ECO:0000313" key="2">
    <source>
        <dbReference type="Proteomes" id="UP000215902"/>
    </source>
</evidence>
<sequence length="153" mass="17841">MLLRDLHIVTQDTLSAIQWLAKYHLLANTHNCPCGTNMRLQRRQVECYINGYAWDCRVCHAQVNIRKGSFFKGSHLKLVQIVDLTYWWSMETKLTEAMSQCGIGSWSTIMDWHQFLRDICQQFLIDHPLELGSPGKEVEINESKFMHLTSRSP</sequence>
<reference evidence="1 2" key="1">
    <citation type="submission" date="2017-06" db="EMBL/GenBank/DDBJ databases">
        <title>A platform for efficient transgenesis in Macrostomum lignano, a flatworm model organism for stem cell research.</title>
        <authorList>
            <person name="Berezikov E."/>
        </authorList>
    </citation>
    <scope>NUCLEOTIDE SEQUENCE [LARGE SCALE GENOMIC DNA]</scope>
    <source>
        <strain evidence="1">DV1</strain>
        <tissue evidence="1">Whole organism</tissue>
    </source>
</reference>
<accession>A0A267GIQ1</accession>
<proteinExistence type="predicted"/>
<dbReference type="STRING" id="282301.A0A267GIQ1"/>